<dbReference type="Gene3D" id="3.40.50.150">
    <property type="entry name" value="Vaccinia Virus protein VP39"/>
    <property type="match status" value="1"/>
</dbReference>
<evidence type="ECO:0000313" key="1">
    <source>
        <dbReference type="EMBL" id="NUW35138.1"/>
    </source>
</evidence>
<comment type="caution">
    <text evidence="1">The sequence shown here is derived from an EMBL/GenBank/DDBJ whole genome shotgun (WGS) entry which is preliminary data.</text>
</comment>
<dbReference type="InterPro" id="IPR029063">
    <property type="entry name" value="SAM-dependent_MTases_sf"/>
</dbReference>
<dbReference type="AlphaFoldDB" id="A0A7Y6ICC2"/>
<dbReference type="GO" id="GO:0008168">
    <property type="term" value="F:methyltransferase activity"/>
    <property type="evidence" value="ECO:0007669"/>
    <property type="project" value="UniProtKB-KW"/>
</dbReference>
<dbReference type="SUPFAM" id="SSF53335">
    <property type="entry name" value="S-adenosyl-L-methionine-dependent methyltransferases"/>
    <property type="match status" value="1"/>
</dbReference>
<dbReference type="EMBL" id="JABWGN010000010">
    <property type="protein sequence ID" value="NUW35138.1"/>
    <property type="molecule type" value="Genomic_DNA"/>
</dbReference>
<dbReference type="Proteomes" id="UP000586042">
    <property type="component" value="Unassembled WGS sequence"/>
</dbReference>
<dbReference type="GO" id="GO:0032259">
    <property type="term" value="P:methylation"/>
    <property type="evidence" value="ECO:0007669"/>
    <property type="project" value="UniProtKB-KW"/>
</dbReference>
<gene>
    <name evidence="1" type="ORF">HTZ77_27445</name>
</gene>
<evidence type="ECO:0000313" key="2">
    <source>
        <dbReference type="Proteomes" id="UP000586042"/>
    </source>
</evidence>
<protein>
    <submittedName>
        <fullName evidence="1">Methyltransferase domain-containing protein</fullName>
    </submittedName>
</protein>
<dbReference type="RefSeq" id="WP_175592556.1">
    <property type="nucleotide sequence ID" value="NZ_JABWGN010000010.1"/>
</dbReference>
<sequence length="262" mass="28640">MLPIPAEELNGSGTLGPYWTFYRAVVAEQLSRWLPAAPSTVLDLSGGRGRWSGQLARAGHRVIEVLDFRRVADPQARLRAGDGQPWLREADAPGHEAGEVRQVRADDLSFLPDESVDAVVAEERAMSIELMAESAMSDVARVLRPGGRVLVCVDSLVLGMAILAEQGQWQHLRQTGEVMLVPWPDGSITRCFSSAQLKELLMDAGLEVEWVRPRTVLSPSTVDHVLGSGTRALTWLVRTELEAHPDDDDTVGIHLVASARKV</sequence>
<reference evidence="1 2" key="1">
    <citation type="submission" date="2020-06" db="EMBL/GenBank/DDBJ databases">
        <title>Nonomuraea sp. SMC257, a novel actinomycete isolated from soil.</title>
        <authorList>
            <person name="Chanama M."/>
        </authorList>
    </citation>
    <scope>NUCLEOTIDE SEQUENCE [LARGE SCALE GENOMIC DNA]</scope>
    <source>
        <strain evidence="1 2">SMC257</strain>
    </source>
</reference>
<dbReference type="CDD" id="cd02440">
    <property type="entry name" value="AdoMet_MTases"/>
    <property type="match status" value="1"/>
</dbReference>
<keyword evidence="1" id="KW-0808">Transferase</keyword>
<keyword evidence="1" id="KW-0489">Methyltransferase</keyword>
<proteinExistence type="predicted"/>
<organism evidence="1 2">
    <name type="scientific">Nonomuraea montanisoli</name>
    <dbReference type="NCBI Taxonomy" id="2741721"/>
    <lineage>
        <taxon>Bacteria</taxon>
        <taxon>Bacillati</taxon>
        <taxon>Actinomycetota</taxon>
        <taxon>Actinomycetes</taxon>
        <taxon>Streptosporangiales</taxon>
        <taxon>Streptosporangiaceae</taxon>
        <taxon>Nonomuraea</taxon>
    </lineage>
</organism>
<keyword evidence="2" id="KW-1185">Reference proteome</keyword>
<name>A0A7Y6ICC2_9ACTN</name>
<accession>A0A7Y6ICC2</accession>
<dbReference type="Pfam" id="PF13489">
    <property type="entry name" value="Methyltransf_23"/>
    <property type="match status" value="1"/>
</dbReference>